<protein>
    <submittedName>
        <fullName evidence="1">Fe-S cluster assembly protein HesB</fullName>
    </submittedName>
</protein>
<gene>
    <name evidence="1" type="ORF">ACFFRI_16490</name>
</gene>
<dbReference type="Gene3D" id="2.60.300.12">
    <property type="entry name" value="HesB-like domain"/>
    <property type="match status" value="1"/>
</dbReference>
<accession>A0ABV5KD35</accession>
<proteinExistence type="predicted"/>
<evidence type="ECO:0000313" key="2">
    <source>
        <dbReference type="Proteomes" id="UP001589750"/>
    </source>
</evidence>
<dbReference type="EMBL" id="JBHMDG010000024">
    <property type="protein sequence ID" value="MFB9314658.1"/>
    <property type="molecule type" value="Genomic_DNA"/>
</dbReference>
<reference evidence="1 2" key="1">
    <citation type="submission" date="2024-09" db="EMBL/GenBank/DDBJ databases">
        <authorList>
            <person name="Sun Q."/>
            <person name="Mori K."/>
        </authorList>
    </citation>
    <scope>NUCLEOTIDE SEQUENCE [LARGE SCALE GENOMIC DNA]</scope>
    <source>
        <strain evidence="1 2">JCM 9626</strain>
    </source>
</reference>
<dbReference type="InterPro" id="IPR035903">
    <property type="entry name" value="HesB-like_dom_sf"/>
</dbReference>
<sequence length="93" mass="9661">MLTLTENASTIVRDITAQPEHTETAGLRIAADGDPSSFTIAPVTGAEPADLVVEQAGATVFLDEGAAEVLDDKILDAAIDDQGRVEFALAHQA</sequence>
<dbReference type="SUPFAM" id="SSF89360">
    <property type="entry name" value="HesB-like domain"/>
    <property type="match status" value="1"/>
</dbReference>
<keyword evidence="2" id="KW-1185">Reference proteome</keyword>
<evidence type="ECO:0000313" key="1">
    <source>
        <dbReference type="EMBL" id="MFB9314658.1"/>
    </source>
</evidence>
<comment type="caution">
    <text evidence="1">The sequence shown here is derived from an EMBL/GenBank/DDBJ whole genome shotgun (WGS) entry which is preliminary data.</text>
</comment>
<dbReference type="RefSeq" id="WP_140010561.1">
    <property type="nucleotide sequence ID" value="NZ_JBHMDG010000024.1"/>
</dbReference>
<name>A0ABV5KD35_9ACTN</name>
<dbReference type="Proteomes" id="UP001589750">
    <property type="component" value="Unassembled WGS sequence"/>
</dbReference>
<organism evidence="1 2">
    <name type="scientific">Nocardioides plantarum</name>
    <dbReference type="NCBI Taxonomy" id="29299"/>
    <lineage>
        <taxon>Bacteria</taxon>
        <taxon>Bacillati</taxon>
        <taxon>Actinomycetota</taxon>
        <taxon>Actinomycetes</taxon>
        <taxon>Propionibacteriales</taxon>
        <taxon>Nocardioidaceae</taxon>
        <taxon>Nocardioides</taxon>
    </lineage>
</organism>